<sequence>MNYSDLDMNIDNYELHDLLDLFHLDYNFNEEDLKKTKKTVLMTHPDKSKLPKEYFLFFTAAYKIIYSIYEFRYKSIKPNGTENIKANKYTTEKDEEREILLTNLKKQPNFNKIFNELFEKYSIKDNETEGGYGDWLKSEEDLDNTRTTMNEMNEKFELKKKKVQSIIVHKEVEEMDSGSGHFELTRDKPDYYSSSLFSSLQYEDLKKAHVESVIPVTQEDYQNRKKFRNVDEMQRYNAEQNSEPLSLKQANEYLNQKKSFQDKNDVSRAFKLAKQDEQARKANVGWMSGFKQLL</sequence>
<accession>A0A6C0HXK4</accession>
<proteinExistence type="predicted"/>
<protein>
    <recommendedName>
        <fullName evidence="2">J domain-containing protein</fullName>
    </recommendedName>
</protein>
<dbReference type="InterPro" id="IPR036869">
    <property type="entry name" value="J_dom_sf"/>
</dbReference>
<evidence type="ECO:0008006" key="2">
    <source>
        <dbReference type="Google" id="ProtNLM"/>
    </source>
</evidence>
<dbReference type="AlphaFoldDB" id="A0A6C0HXK4"/>
<name>A0A6C0HXK4_9ZZZZ</name>
<reference evidence="1" key="1">
    <citation type="journal article" date="2020" name="Nature">
        <title>Giant virus diversity and host interactions through global metagenomics.</title>
        <authorList>
            <person name="Schulz F."/>
            <person name="Roux S."/>
            <person name="Paez-Espino D."/>
            <person name="Jungbluth S."/>
            <person name="Walsh D.A."/>
            <person name="Denef V.J."/>
            <person name="McMahon K.D."/>
            <person name="Konstantinidis K.T."/>
            <person name="Eloe-Fadrosh E.A."/>
            <person name="Kyrpides N.C."/>
            <person name="Woyke T."/>
        </authorList>
    </citation>
    <scope>NUCLEOTIDE SEQUENCE</scope>
    <source>
        <strain evidence="1">GVMAG-M-3300023184-178</strain>
    </source>
</reference>
<evidence type="ECO:0000313" key="1">
    <source>
        <dbReference type="EMBL" id="QHT85222.1"/>
    </source>
</evidence>
<dbReference type="EMBL" id="MN740040">
    <property type="protein sequence ID" value="QHT85222.1"/>
    <property type="molecule type" value="Genomic_DNA"/>
</dbReference>
<dbReference type="SUPFAM" id="SSF46565">
    <property type="entry name" value="Chaperone J-domain"/>
    <property type="match status" value="1"/>
</dbReference>
<organism evidence="1">
    <name type="scientific">viral metagenome</name>
    <dbReference type="NCBI Taxonomy" id="1070528"/>
    <lineage>
        <taxon>unclassified sequences</taxon>
        <taxon>metagenomes</taxon>
        <taxon>organismal metagenomes</taxon>
    </lineage>
</organism>